<name>A0A3A1PDW3_9SPHN</name>
<dbReference type="Pfam" id="PF07869">
    <property type="entry name" value="DUF1656"/>
    <property type="match status" value="1"/>
</dbReference>
<feature type="transmembrane region" description="Helical" evidence="5">
    <location>
        <begin position="6"/>
        <end position="34"/>
    </location>
</feature>
<organism evidence="6 7">
    <name type="scientific">Aurantiacibacter xanthus</name>
    <dbReference type="NCBI Taxonomy" id="1784712"/>
    <lineage>
        <taxon>Bacteria</taxon>
        <taxon>Pseudomonadati</taxon>
        <taxon>Pseudomonadota</taxon>
        <taxon>Alphaproteobacteria</taxon>
        <taxon>Sphingomonadales</taxon>
        <taxon>Erythrobacteraceae</taxon>
        <taxon>Aurantiacibacter</taxon>
    </lineage>
</organism>
<dbReference type="RefSeq" id="WP_119591725.1">
    <property type="nucleotide sequence ID" value="NZ_QXFM01000025.1"/>
</dbReference>
<dbReference type="OrthoDB" id="7021192at2"/>
<accession>A0A3A1PDW3</accession>
<evidence type="ECO:0000313" key="6">
    <source>
        <dbReference type="EMBL" id="RIV91190.1"/>
    </source>
</evidence>
<dbReference type="Proteomes" id="UP000265366">
    <property type="component" value="Unassembled WGS sequence"/>
</dbReference>
<evidence type="ECO:0000256" key="3">
    <source>
        <dbReference type="ARBA" id="ARBA00022989"/>
    </source>
</evidence>
<dbReference type="InterPro" id="IPR012451">
    <property type="entry name" value="DUF1656"/>
</dbReference>
<keyword evidence="2 5" id="KW-0812">Transmembrane</keyword>
<evidence type="ECO:0000256" key="5">
    <source>
        <dbReference type="SAM" id="Phobius"/>
    </source>
</evidence>
<comment type="caution">
    <text evidence="6">The sequence shown here is derived from an EMBL/GenBank/DDBJ whole genome shotgun (WGS) entry which is preliminary data.</text>
</comment>
<keyword evidence="7" id="KW-1185">Reference proteome</keyword>
<dbReference type="EMBL" id="QXFM01000025">
    <property type="protein sequence ID" value="RIV91190.1"/>
    <property type="molecule type" value="Genomic_DNA"/>
</dbReference>
<evidence type="ECO:0000256" key="4">
    <source>
        <dbReference type="ARBA" id="ARBA00023136"/>
    </source>
</evidence>
<sequence length="70" mass="7358">MIPDIAIGGVLLPGLLVLAIVSLVLTVGILRLLATVGLAPRFGARPLLEIATFTLVYALLMQFLPFGNLS</sequence>
<evidence type="ECO:0000256" key="1">
    <source>
        <dbReference type="ARBA" id="ARBA00022475"/>
    </source>
</evidence>
<keyword evidence="4 5" id="KW-0472">Membrane</keyword>
<evidence type="ECO:0000313" key="7">
    <source>
        <dbReference type="Proteomes" id="UP000265366"/>
    </source>
</evidence>
<feature type="transmembrane region" description="Helical" evidence="5">
    <location>
        <begin position="46"/>
        <end position="64"/>
    </location>
</feature>
<keyword evidence="1" id="KW-1003">Cell membrane</keyword>
<dbReference type="AlphaFoldDB" id="A0A3A1PDW3"/>
<gene>
    <name evidence="6" type="ORF">D2V17_03375</name>
</gene>
<protein>
    <submittedName>
        <fullName evidence="6">DUF1656 domain-containing protein</fullName>
    </submittedName>
</protein>
<reference evidence="6 7" key="1">
    <citation type="submission" date="2018-08" db="EMBL/GenBank/DDBJ databases">
        <title>Erythrobacter zhengii sp.nov., a bacterium isolated from deep-sea sediment.</title>
        <authorList>
            <person name="Fang C."/>
            <person name="Wu Y.-H."/>
            <person name="Sun C."/>
            <person name="Wang H."/>
            <person name="Cheng H."/>
            <person name="Meng F.-X."/>
            <person name="Wang C.-S."/>
            <person name="Xu X.-W."/>
        </authorList>
    </citation>
    <scope>NUCLEOTIDE SEQUENCE [LARGE SCALE GENOMIC DNA]</scope>
    <source>
        <strain evidence="6 7">CCTCC AB 2015396</strain>
    </source>
</reference>
<evidence type="ECO:0000256" key="2">
    <source>
        <dbReference type="ARBA" id="ARBA00022692"/>
    </source>
</evidence>
<keyword evidence="3 5" id="KW-1133">Transmembrane helix</keyword>
<proteinExistence type="predicted"/>